<evidence type="ECO:0000256" key="1">
    <source>
        <dbReference type="SAM" id="MobiDB-lite"/>
    </source>
</evidence>
<comment type="caution">
    <text evidence="2">The sequence shown here is derived from an EMBL/GenBank/DDBJ whole genome shotgun (WGS) entry which is preliminary data.</text>
</comment>
<protein>
    <submittedName>
        <fullName evidence="2">Uncharacterized protein</fullName>
    </submittedName>
</protein>
<dbReference type="SUPFAM" id="SSF48019">
    <property type="entry name" value="post-AAA+ oligomerization domain-like"/>
    <property type="match status" value="1"/>
</dbReference>
<feature type="region of interest" description="Disordered" evidence="1">
    <location>
        <begin position="209"/>
        <end position="230"/>
    </location>
</feature>
<keyword evidence="3" id="KW-1185">Reference proteome</keyword>
<feature type="compositionally biased region" description="Low complexity" evidence="1">
    <location>
        <begin position="221"/>
        <end position="230"/>
    </location>
</feature>
<organism evidence="2 3">
    <name type="scientific">Prorocentrum cordatum</name>
    <dbReference type="NCBI Taxonomy" id="2364126"/>
    <lineage>
        <taxon>Eukaryota</taxon>
        <taxon>Sar</taxon>
        <taxon>Alveolata</taxon>
        <taxon>Dinophyceae</taxon>
        <taxon>Prorocentrales</taxon>
        <taxon>Prorocentraceae</taxon>
        <taxon>Prorocentrum</taxon>
    </lineage>
</organism>
<gene>
    <name evidence="2" type="ORF">PCOR1329_LOCUS7133</name>
</gene>
<evidence type="ECO:0000313" key="3">
    <source>
        <dbReference type="Proteomes" id="UP001189429"/>
    </source>
</evidence>
<feature type="non-terminal residue" evidence="2">
    <location>
        <position position="1"/>
    </location>
</feature>
<evidence type="ECO:0000313" key="2">
    <source>
        <dbReference type="EMBL" id="CAK0798361.1"/>
    </source>
</evidence>
<feature type="compositionally biased region" description="Low complexity" evidence="1">
    <location>
        <begin position="714"/>
        <end position="735"/>
    </location>
</feature>
<dbReference type="EMBL" id="CAUYUJ010001925">
    <property type="protein sequence ID" value="CAK0798361.1"/>
    <property type="molecule type" value="Genomic_DNA"/>
</dbReference>
<dbReference type="InterPro" id="IPR008921">
    <property type="entry name" value="DNA_pol3_clamp-load_cplx_C"/>
</dbReference>
<accession>A0ABN9Q1R4</accession>
<proteinExistence type="predicted"/>
<feature type="region of interest" description="Disordered" evidence="1">
    <location>
        <begin position="689"/>
        <end position="777"/>
    </location>
</feature>
<dbReference type="Gene3D" id="1.20.272.10">
    <property type="match status" value="1"/>
</dbReference>
<name>A0ABN9Q1R4_9DINO</name>
<dbReference type="Proteomes" id="UP001189429">
    <property type="component" value="Unassembled WGS sequence"/>
</dbReference>
<sequence>ALSSLQKAVRRGHGRNAAFWAGELYVSGLASIALRRLHIMTVEDVGLASPHAPFIAAAAKTMFLSMPEEAREPCAGPLAEPPQQLAFVCGLAHWVATLPKTRTSCQLPSFLRAKAEEQHRRGAPLAPCGAGDVGDALGALYAALAGRGAAACGDGAEPDGEFLLLEAAVLLRAYSFQLCQVNEAAALGPLFEELGRRMRAEEQRLRSVAPSAGAAVGGGSQPSPGGARSASDALSGYGAVRKMVSDLQHLSAGALASAARMVLHQALLLATRAHHLVRAGIIVTPGLASEALGLSRRGAGEGVLHPGDVVTVCGSCRLRRVDGRALARCNARDLCQHVRPVATSGPGQPLPLDLQACVRCLVQRSARLVPRDVFECLLRPACDPLGRYLCVPPYCVDVHTRRGSGWPMHEEWESRICAQFPALTAWDAQEVSKTHGVLDADGRAMARQFGRYGLIVADEYFPGPSRPTFDMELKPTGFEPSRVALSVAALDHGETFVDRRSFPGGYSAPWRATAQPAAPDAGAESGPVVDAQAQPGRNASEAMRAAFAGLPANDGPYCECADWDFYVSPATPQDPFFEAIRTFGQWAGEAGFPSRADFPGGRLPQVLESRKSSTINDDPQAKGGSLTQAEYLRCMVDDQANSAARVEERSAPIDARVSDVTELHRARMHESLLRERPAPPAATEVALEDCAQQPGPRTGKTPDGAPAEPRRWKAFGGALADAPAGAPRAGADGVASGRPAEGTGALLDCRPAGEGGGGGAAAAAAGAPGRKTRWGRK</sequence>
<reference evidence="2" key="1">
    <citation type="submission" date="2023-10" db="EMBL/GenBank/DDBJ databases">
        <authorList>
            <person name="Chen Y."/>
            <person name="Shah S."/>
            <person name="Dougan E. K."/>
            <person name="Thang M."/>
            <person name="Chan C."/>
        </authorList>
    </citation>
    <scope>NUCLEOTIDE SEQUENCE [LARGE SCALE GENOMIC DNA]</scope>
</reference>